<evidence type="ECO:0000256" key="1">
    <source>
        <dbReference type="SAM" id="Phobius"/>
    </source>
</evidence>
<name>A0A6C0CTP1_9ZZZZ</name>
<proteinExistence type="predicted"/>
<keyword evidence="1" id="KW-1133">Transmembrane helix</keyword>
<sequence length="67" mass="8142">MNFILVLFVIFVVAMFGCFYLYITHKNLKSHMEQSRSINYKLNNKTYKYTPKDENFLTILYRHFHVG</sequence>
<organism evidence="2">
    <name type="scientific">viral metagenome</name>
    <dbReference type="NCBI Taxonomy" id="1070528"/>
    <lineage>
        <taxon>unclassified sequences</taxon>
        <taxon>metagenomes</taxon>
        <taxon>organismal metagenomes</taxon>
    </lineage>
</organism>
<evidence type="ECO:0000313" key="2">
    <source>
        <dbReference type="EMBL" id="QHT07597.1"/>
    </source>
</evidence>
<dbReference type="EMBL" id="MN739483">
    <property type="protein sequence ID" value="QHT07597.1"/>
    <property type="molecule type" value="Genomic_DNA"/>
</dbReference>
<accession>A0A6C0CTP1</accession>
<feature type="transmembrane region" description="Helical" evidence="1">
    <location>
        <begin position="6"/>
        <end position="23"/>
    </location>
</feature>
<reference evidence="2" key="1">
    <citation type="journal article" date="2020" name="Nature">
        <title>Giant virus diversity and host interactions through global metagenomics.</title>
        <authorList>
            <person name="Schulz F."/>
            <person name="Roux S."/>
            <person name="Paez-Espino D."/>
            <person name="Jungbluth S."/>
            <person name="Walsh D.A."/>
            <person name="Denef V.J."/>
            <person name="McMahon K.D."/>
            <person name="Konstantinidis K.T."/>
            <person name="Eloe-Fadrosh E.A."/>
            <person name="Kyrpides N.C."/>
            <person name="Woyke T."/>
        </authorList>
    </citation>
    <scope>NUCLEOTIDE SEQUENCE</scope>
    <source>
        <strain evidence="2">GVMAG-M-3300021964-36</strain>
    </source>
</reference>
<dbReference type="AlphaFoldDB" id="A0A6C0CTP1"/>
<keyword evidence="1" id="KW-0472">Membrane</keyword>
<protein>
    <submittedName>
        <fullName evidence="2">Uncharacterized protein</fullName>
    </submittedName>
</protein>
<keyword evidence="1" id="KW-0812">Transmembrane</keyword>